<proteinExistence type="predicted"/>
<gene>
    <name evidence="1" type="ORF">F0L17_17450</name>
</gene>
<dbReference type="EMBL" id="WIXO01000001">
    <property type="protein sequence ID" value="MTE20869.1"/>
    <property type="molecule type" value="Genomic_DNA"/>
</dbReference>
<dbReference type="Proteomes" id="UP000473014">
    <property type="component" value="Unassembled WGS sequence"/>
</dbReference>
<comment type="caution">
    <text evidence="1">The sequence shown here is derived from an EMBL/GenBank/DDBJ whole genome shotgun (WGS) entry which is preliminary data.</text>
</comment>
<evidence type="ECO:0000313" key="1">
    <source>
        <dbReference type="EMBL" id="MTE20869.1"/>
    </source>
</evidence>
<accession>A0A6G2BFM0</accession>
<keyword evidence="2" id="KW-1185">Reference proteome</keyword>
<evidence type="ECO:0008006" key="3">
    <source>
        <dbReference type="Google" id="ProtNLM"/>
    </source>
</evidence>
<evidence type="ECO:0000313" key="2">
    <source>
        <dbReference type="Proteomes" id="UP000473014"/>
    </source>
</evidence>
<sequence>MVGAVCAVLLTVLTGCASKDPDEGTNGVGRLSADKIEDRARKAAEAAGSVRLSGSVVSEGRTYRLDMRLSGDGGLGEVAAKGGSRFELLRVDDDLYLKANAEFWGRQGEGDEEPSETDLAAARKLEGKYVKVPPGDPAYEQLSGFTDKDVLLDGLLNLQGERETGDRGEVEGVRTIEVRAAGGAGGVLSVALIGKPYPLRLERGGDAGVVQLTEWDKEFALRAPQKDQIVDYGKKISAAE</sequence>
<dbReference type="AlphaFoldDB" id="A0A6G2BFM0"/>
<organism evidence="1 2">
    <name type="scientific">Streptomyces taklimakanensis</name>
    <dbReference type="NCBI Taxonomy" id="2569853"/>
    <lineage>
        <taxon>Bacteria</taxon>
        <taxon>Bacillati</taxon>
        <taxon>Actinomycetota</taxon>
        <taxon>Actinomycetes</taxon>
        <taxon>Kitasatosporales</taxon>
        <taxon>Streptomycetaceae</taxon>
        <taxon>Streptomyces</taxon>
    </lineage>
</organism>
<name>A0A6G2BFM0_9ACTN</name>
<protein>
    <recommendedName>
        <fullName evidence="3">Lipoprotein</fullName>
    </recommendedName>
</protein>
<reference evidence="1 2" key="1">
    <citation type="submission" date="2019-11" db="EMBL/GenBank/DDBJ databases">
        <authorList>
            <person name="Yuan L."/>
        </authorList>
    </citation>
    <scope>NUCLEOTIDE SEQUENCE [LARGE SCALE GENOMIC DNA]</scope>
    <source>
        <strain evidence="1 2">TRM43335</strain>
    </source>
</reference>